<keyword evidence="2" id="KW-1185">Reference proteome</keyword>
<evidence type="ECO:0000313" key="2">
    <source>
        <dbReference type="Proteomes" id="UP000561681"/>
    </source>
</evidence>
<evidence type="ECO:0000313" key="1">
    <source>
        <dbReference type="EMBL" id="MBB4800655.1"/>
    </source>
</evidence>
<dbReference type="Proteomes" id="UP000561681">
    <property type="component" value="Unassembled WGS sequence"/>
</dbReference>
<organism evidence="1 2">
    <name type="scientific">Flavobacterium nitrogenifigens</name>
    <dbReference type="NCBI Taxonomy" id="1617283"/>
    <lineage>
        <taxon>Bacteria</taxon>
        <taxon>Pseudomonadati</taxon>
        <taxon>Bacteroidota</taxon>
        <taxon>Flavobacteriia</taxon>
        <taxon>Flavobacteriales</taxon>
        <taxon>Flavobacteriaceae</taxon>
        <taxon>Flavobacterium</taxon>
    </lineage>
</organism>
<dbReference type="AlphaFoldDB" id="A0A7W7IVK1"/>
<dbReference type="EMBL" id="JACHLD010000001">
    <property type="protein sequence ID" value="MBB4800655.1"/>
    <property type="molecule type" value="Genomic_DNA"/>
</dbReference>
<name>A0A7W7IVK1_9FLAO</name>
<dbReference type="RefSeq" id="WP_184158467.1">
    <property type="nucleotide sequence ID" value="NZ_JACHLD010000001.1"/>
</dbReference>
<sequence length="53" mass="5871">MAKNKNQLPPVLTGGSKRKLGRGFSQISCLAKAFSNVTFYDLQLKLEATEEKI</sequence>
<gene>
    <name evidence="1" type="ORF">HNP37_000694</name>
</gene>
<accession>A0A7W7IVK1</accession>
<proteinExistence type="predicted"/>
<reference evidence="1 2" key="1">
    <citation type="submission" date="2020-08" db="EMBL/GenBank/DDBJ databases">
        <title>Functional genomics of gut bacteria from endangered species of beetles.</title>
        <authorList>
            <person name="Carlos-Shanley C."/>
        </authorList>
    </citation>
    <scope>NUCLEOTIDE SEQUENCE [LARGE SCALE GENOMIC DNA]</scope>
    <source>
        <strain evidence="1 2">S00142</strain>
    </source>
</reference>
<comment type="caution">
    <text evidence="1">The sequence shown here is derived from an EMBL/GenBank/DDBJ whole genome shotgun (WGS) entry which is preliminary data.</text>
</comment>
<protein>
    <submittedName>
        <fullName evidence="1">Uncharacterized protein</fullName>
    </submittedName>
</protein>